<sequence length="728" mass="84086">MQSDLEVNTLHRKKNHFYAITIILLLISVILLLILYVIEISKTKDNTNDLCLTPYCIKAANYLLESIDETIDPCENFYEFACGKWIKNAIIPPESGEERSISQIVKQLQHSLINLLASNGTEKSKAIMNAHRLYNSCIDEDAIEKEGIDAILSLVNQELGGWPVLQGSTWNETKYDFDRLILKLSEYNNYILFTVKTDVDETNSFIRNIHLGPSNIVSENLIHFSKGIKVLNAYETFFENLTRALTNDSSTIDNDLVDLLKFETDFFQQYITQDRLVFNDTIRTTINNLSHTMNTSFDFSNYVRRLYLFANISLVDTDIVTVYAPNILRFISSIIDQQSPRTVQNYLIWRFMMNRAAHMPKRFRNMSQQYVRTFHGTTSEESRAVTCAYYVNTAMGLVVSKLYVKKYFYKDARAEAIEMVNNIRNAFITMVNHSIWMDSESKIIAIEKARNLRAKIGYPGYLGNDDMAKLDRDYAEYNFNSSYMHNVLSVIRLYSKGSLQMLRHVVDEDDWMDISPTQVNAIHKLTTNEITFPTVIFQAPLFDKQAPKYLNYGGIGVFMGHEIAHGFGDEGKDHNMYGHKFSWWTKETGKAFDVHKECIIEQYDNYTVTQVNRQVKGIKTQDENIADDAALKQSFFAYQQWAKVHKNVDKKLPGLTKYSAEQMFFLNFGHVWCTKMTDESILSYLISDKHSPERFRVNGPTSNFVEFDRVFGCKPGQGNSRVNKCNVW</sequence>
<dbReference type="GO" id="GO:0005886">
    <property type="term" value="C:plasma membrane"/>
    <property type="evidence" value="ECO:0007669"/>
    <property type="project" value="TreeGrafter"/>
</dbReference>
<reference evidence="10" key="1">
    <citation type="submission" date="2021-02" db="EMBL/GenBank/DDBJ databases">
        <authorList>
            <person name="Nowell W R."/>
        </authorList>
    </citation>
    <scope>NUCLEOTIDE SEQUENCE</scope>
</reference>
<dbReference type="InterPro" id="IPR000718">
    <property type="entry name" value="Peptidase_M13"/>
</dbReference>
<dbReference type="Pfam" id="PF01431">
    <property type="entry name" value="Peptidase_M13"/>
    <property type="match status" value="1"/>
</dbReference>
<feature type="domain" description="Peptidase M13 N-terminal" evidence="9">
    <location>
        <begin position="73"/>
        <end position="459"/>
    </location>
</feature>
<keyword evidence="4" id="KW-0378">Hydrolase</keyword>
<dbReference type="Proteomes" id="UP000663828">
    <property type="component" value="Unassembled WGS sequence"/>
</dbReference>
<feature type="domain" description="Peptidase M13 C-terminal" evidence="8">
    <location>
        <begin position="520"/>
        <end position="726"/>
    </location>
</feature>
<gene>
    <name evidence="10" type="ORF">XAT740_LOCUS34509</name>
</gene>
<evidence type="ECO:0000256" key="7">
    <source>
        <dbReference type="SAM" id="Phobius"/>
    </source>
</evidence>
<evidence type="ECO:0000256" key="3">
    <source>
        <dbReference type="ARBA" id="ARBA00022723"/>
    </source>
</evidence>
<dbReference type="InterPro" id="IPR042089">
    <property type="entry name" value="Peptidase_M13_dom_2"/>
</dbReference>
<organism evidence="10 11">
    <name type="scientific">Adineta ricciae</name>
    <name type="common">Rotifer</name>
    <dbReference type="NCBI Taxonomy" id="249248"/>
    <lineage>
        <taxon>Eukaryota</taxon>
        <taxon>Metazoa</taxon>
        <taxon>Spiralia</taxon>
        <taxon>Gnathifera</taxon>
        <taxon>Rotifera</taxon>
        <taxon>Eurotatoria</taxon>
        <taxon>Bdelloidea</taxon>
        <taxon>Adinetida</taxon>
        <taxon>Adinetidae</taxon>
        <taxon>Adineta</taxon>
    </lineage>
</organism>
<dbReference type="PROSITE" id="PS51885">
    <property type="entry name" value="NEPRILYSIN"/>
    <property type="match status" value="1"/>
</dbReference>
<keyword evidence="6" id="KW-0482">Metalloprotease</keyword>
<evidence type="ECO:0000259" key="8">
    <source>
        <dbReference type="Pfam" id="PF01431"/>
    </source>
</evidence>
<evidence type="ECO:0000313" key="10">
    <source>
        <dbReference type="EMBL" id="CAF1407811.1"/>
    </source>
</evidence>
<protein>
    <submittedName>
        <fullName evidence="10">Uncharacterized protein</fullName>
    </submittedName>
</protein>
<comment type="caution">
    <text evidence="10">The sequence shown here is derived from an EMBL/GenBank/DDBJ whole genome shotgun (WGS) entry which is preliminary data.</text>
</comment>
<keyword evidence="7" id="KW-0812">Transmembrane</keyword>
<dbReference type="PANTHER" id="PTHR11733:SF133">
    <property type="entry name" value="PHOSPHATE-REGULATING NEUTRAL ENDOPEPTIDASE PHEX"/>
    <property type="match status" value="1"/>
</dbReference>
<dbReference type="Gene3D" id="1.10.1380.10">
    <property type="entry name" value="Neutral endopeptidase , domain2"/>
    <property type="match status" value="1"/>
</dbReference>
<accession>A0A815LM37</accession>
<keyword evidence="7" id="KW-0472">Membrane</keyword>
<dbReference type="SUPFAM" id="SSF55486">
    <property type="entry name" value="Metalloproteases ('zincins'), catalytic domain"/>
    <property type="match status" value="1"/>
</dbReference>
<evidence type="ECO:0000256" key="1">
    <source>
        <dbReference type="ARBA" id="ARBA00001947"/>
    </source>
</evidence>
<keyword evidence="7" id="KW-1133">Transmembrane helix</keyword>
<proteinExistence type="predicted"/>
<dbReference type="PANTHER" id="PTHR11733">
    <property type="entry name" value="ZINC METALLOPROTEASE FAMILY M13 NEPRILYSIN-RELATED"/>
    <property type="match status" value="1"/>
</dbReference>
<keyword evidence="5" id="KW-0862">Zinc</keyword>
<dbReference type="CDD" id="cd08662">
    <property type="entry name" value="M13"/>
    <property type="match status" value="1"/>
</dbReference>
<evidence type="ECO:0000256" key="5">
    <source>
        <dbReference type="ARBA" id="ARBA00022833"/>
    </source>
</evidence>
<dbReference type="GO" id="GO:0004222">
    <property type="term" value="F:metalloendopeptidase activity"/>
    <property type="evidence" value="ECO:0007669"/>
    <property type="project" value="InterPro"/>
</dbReference>
<keyword evidence="11" id="KW-1185">Reference proteome</keyword>
<dbReference type="InterPro" id="IPR024079">
    <property type="entry name" value="MetalloPept_cat_dom_sf"/>
</dbReference>
<name>A0A815LM37_ADIRI</name>
<evidence type="ECO:0000259" key="9">
    <source>
        <dbReference type="Pfam" id="PF05649"/>
    </source>
</evidence>
<dbReference type="GO" id="GO:0046872">
    <property type="term" value="F:metal ion binding"/>
    <property type="evidence" value="ECO:0007669"/>
    <property type="project" value="UniProtKB-KW"/>
</dbReference>
<dbReference type="GO" id="GO:0016485">
    <property type="term" value="P:protein processing"/>
    <property type="evidence" value="ECO:0007669"/>
    <property type="project" value="TreeGrafter"/>
</dbReference>
<dbReference type="EMBL" id="CAJNOR010003378">
    <property type="protein sequence ID" value="CAF1407811.1"/>
    <property type="molecule type" value="Genomic_DNA"/>
</dbReference>
<evidence type="ECO:0000256" key="4">
    <source>
        <dbReference type="ARBA" id="ARBA00022801"/>
    </source>
</evidence>
<dbReference type="InterPro" id="IPR008753">
    <property type="entry name" value="Peptidase_M13_N"/>
</dbReference>
<evidence type="ECO:0000313" key="11">
    <source>
        <dbReference type="Proteomes" id="UP000663828"/>
    </source>
</evidence>
<dbReference type="Pfam" id="PF05649">
    <property type="entry name" value="Peptidase_M13_N"/>
    <property type="match status" value="1"/>
</dbReference>
<dbReference type="Gene3D" id="3.40.390.10">
    <property type="entry name" value="Collagenase (Catalytic Domain)"/>
    <property type="match status" value="1"/>
</dbReference>
<feature type="transmembrane region" description="Helical" evidence="7">
    <location>
        <begin position="17"/>
        <end position="38"/>
    </location>
</feature>
<evidence type="ECO:0000256" key="2">
    <source>
        <dbReference type="ARBA" id="ARBA00022670"/>
    </source>
</evidence>
<comment type="cofactor">
    <cofactor evidence="1">
        <name>Zn(2+)</name>
        <dbReference type="ChEBI" id="CHEBI:29105"/>
    </cofactor>
</comment>
<dbReference type="PRINTS" id="PR00786">
    <property type="entry name" value="NEPRILYSIN"/>
</dbReference>
<keyword evidence="3" id="KW-0479">Metal-binding</keyword>
<keyword evidence="2" id="KW-0645">Protease</keyword>
<dbReference type="AlphaFoldDB" id="A0A815LM37"/>
<evidence type="ECO:0000256" key="6">
    <source>
        <dbReference type="ARBA" id="ARBA00023049"/>
    </source>
</evidence>
<dbReference type="InterPro" id="IPR018497">
    <property type="entry name" value="Peptidase_M13_C"/>
</dbReference>